<dbReference type="EMBL" id="JBHILM010000051">
    <property type="protein sequence ID" value="MFB5684914.1"/>
    <property type="molecule type" value="Genomic_DNA"/>
</dbReference>
<dbReference type="RefSeq" id="WP_355320476.1">
    <property type="nucleotide sequence ID" value="NZ_JBHILM010000051.1"/>
</dbReference>
<evidence type="ECO:0000313" key="2">
    <source>
        <dbReference type="Proteomes" id="UP001580407"/>
    </source>
</evidence>
<protein>
    <recommendedName>
        <fullName evidence="3">Spore germination protein gerPA/gerPF</fullName>
    </recommendedName>
</protein>
<dbReference type="Proteomes" id="UP001580407">
    <property type="component" value="Unassembled WGS sequence"/>
</dbReference>
<accession>A0ABV5BGT7</accession>
<reference evidence="1 2" key="1">
    <citation type="submission" date="2024-09" db="EMBL/GenBank/DDBJ databases">
        <authorList>
            <person name="Ruan L."/>
        </authorList>
    </citation>
    <scope>NUCLEOTIDE SEQUENCE [LARGE SCALE GENOMIC DNA]</scope>
    <source>
        <strain evidence="1 2">D33</strain>
    </source>
</reference>
<gene>
    <name evidence="1" type="ORF">ACE3NQ_28800</name>
</gene>
<sequence length="78" mass="8319">MLFITPMQINLLAFKINAVDNASVTNAGSFQSIDELLSYKRNQAVGEINGDLSPINVPVATIVDPDLADSNTVKNSAI</sequence>
<evidence type="ECO:0008006" key="3">
    <source>
        <dbReference type="Google" id="ProtNLM"/>
    </source>
</evidence>
<evidence type="ECO:0000313" key="1">
    <source>
        <dbReference type="EMBL" id="MFB5684914.1"/>
    </source>
</evidence>
<keyword evidence="2" id="KW-1185">Reference proteome</keyword>
<proteinExistence type="predicted"/>
<name>A0ABV5BGT7_9BACL</name>
<comment type="caution">
    <text evidence="1">The sequence shown here is derived from an EMBL/GenBank/DDBJ whole genome shotgun (WGS) entry which is preliminary data.</text>
</comment>
<organism evidence="1 2">
    <name type="scientific">Paenibacillus terreus</name>
    <dbReference type="NCBI Taxonomy" id="1387834"/>
    <lineage>
        <taxon>Bacteria</taxon>
        <taxon>Bacillati</taxon>
        <taxon>Bacillota</taxon>
        <taxon>Bacilli</taxon>
        <taxon>Bacillales</taxon>
        <taxon>Paenibacillaceae</taxon>
        <taxon>Paenibacillus</taxon>
    </lineage>
</organism>